<gene>
    <name evidence="2" type="ORF">MNBD_GAMMA12-1051</name>
</gene>
<dbReference type="EMBL" id="UOFL01000238">
    <property type="protein sequence ID" value="VAW82234.1"/>
    <property type="molecule type" value="Genomic_DNA"/>
</dbReference>
<name>A0A3B0ZLL2_9ZZZZ</name>
<evidence type="ECO:0000259" key="1">
    <source>
        <dbReference type="Pfam" id="PF08750"/>
    </source>
</evidence>
<protein>
    <recommendedName>
        <fullName evidence="1">CNP1-like uncharacterized domain-containing protein</fullName>
    </recommendedName>
</protein>
<accession>A0A3B0ZLL2</accession>
<sequence length="180" mass="20680">MTLKFLQKSTTFVILLSLGGVVQASEELGEDGIVDHDFKEKKWVEQAINIPALPKSRNLIQLEFPNAVRKYYIDSKSVSVGKKDRVARYTVIVESLSGVRNLFYEAIRCHEKDYKTYAYSVGKQGFQKMNEVSWKPIHESGIKQYQQVLFDHFVCHNSAVRRKAKDIIQVLKYPPVANEP</sequence>
<dbReference type="Pfam" id="PF08750">
    <property type="entry name" value="CNP1"/>
    <property type="match status" value="1"/>
</dbReference>
<dbReference type="InterPro" id="IPR014861">
    <property type="entry name" value="CNP1-like_dom"/>
</dbReference>
<feature type="domain" description="CNP1-like uncharacterised" evidence="1">
    <location>
        <begin position="39"/>
        <end position="172"/>
    </location>
</feature>
<dbReference type="AlphaFoldDB" id="A0A3B0ZLL2"/>
<reference evidence="2" key="1">
    <citation type="submission" date="2018-06" db="EMBL/GenBank/DDBJ databases">
        <authorList>
            <person name="Zhirakovskaya E."/>
        </authorList>
    </citation>
    <scope>NUCLEOTIDE SEQUENCE</scope>
</reference>
<proteinExistence type="predicted"/>
<evidence type="ECO:0000313" key="2">
    <source>
        <dbReference type="EMBL" id="VAW82234.1"/>
    </source>
</evidence>
<organism evidence="2">
    <name type="scientific">hydrothermal vent metagenome</name>
    <dbReference type="NCBI Taxonomy" id="652676"/>
    <lineage>
        <taxon>unclassified sequences</taxon>
        <taxon>metagenomes</taxon>
        <taxon>ecological metagenomes</taxon>
    </lineage>
</organism>